<reference evidence="1" key="2">
    <citation type="submission" date="2023-05" db="EMBL/GenBank/DDBJ databases">
        <authorList>
            <consortium name="Lawrence Berkeley National Laboratory"/>
            <person name="Steindorff A."/>
            <person name="Hensen N."/>
            <person name="Bonometti L."/>
            <person name="Westerberg I."/>
            <person name="Brannstrom I.O."/>
            <person name="Guillou S."/>
            <person name="Cros-Aarteil S."/>
            <person name="Calhoun S."/>
            <person name="Haridas S."/>
            <person name="Kuo A."/>
            <person name="Mondo S."/>
            <person name="Pangilinan J."/>
            <person name="Riley R."/>
            <person name="Labutti K."/>
            <person name="Andreopoulos B."/>
            <person name="Lipzen A."/>
            <person name="Chen C."/>
            <person name="Yanf M."/>
            <person name="Daum C."/>
            <person name="Ng V."/>
            <person name="Clum A."/>
            <person name="Ohm R."/>
            <person name="Martin F."/>
            <person name="Silar P."/>
            <person name="Natvig D."/>
            <person name="Lalanne C."/>
            <person name="Gautier V."/>
            <person name="Ament-Velasquez S.L."/>
            <person name="Kruys A."/>
            <person name="Hutchinson M.I."/>
            <person name="Powell A.J."/>
            <person name="Barry K."/>
            <person name="Miller A.N."/>
            <person name="Grigoriev I.V."/>
            <person name="Debuchy R."/>
            <person name="Gladieux P."/>
            <person name="Thoren M.H."/>
            <person name="Johannesson H."/>
        </authorList>
    </citation>
    <scope>NUCLEOTIDE SEQUENCE</scope>
    <source>
        <strain evidence="1">CBS 731.68</strain>
    </source>
</reference>
<gene>
    <name evidence="1" type="ORF">N657DRAFT_647376</name>
</gene>
<accession>A0AAN6TW80</accession>
<comment type="caution">
    <text evidence="1">The sequence shown here is derived from an EMBL/GenBank/DDBJ whole genome shotgun (WGS) entry which is preliminary data.</text>
</comment>
<keyword evidence="2" id="KW-1185">Reference proteome</keyword>
<reference evidence="1" key="1">
    <citation type="journal article" date="2023" name="Mol. Phylogenet. Evol.">
        <title>Genome-scale phylogeny and comparative genomics of the fungal order Sordariales.</title>
        <authorList>
            <person name="Hensen N."/>
            <person name="Bonometti L."/>
            <person name="Westerberg I."/>
            <person name="Brannstrom I.O."/>
            <person name="Guillou S."/>
            <person name="Cros-Aarteil S."/>
            <person name="Calhoun S."/>
            <person name="Haridas S."/>
            <person name="Kuo A."/>
            <person name="Mondo S."/>
            <person name="Pangilinan J."/>
            <person name="Riley R."/>
            <person name="LaButti K."/>
            <person name="Andreopoulos B."/>
            <person name="Lipzen A."/>
            <person name="Chen C."/>
            <person name="Yan M."/>
            <person name="Daum C."/>
            <person name="Ng V."/>
            <person name="Clum A."/>
            <person name="Steindorff A."/>
            <person name="Ohm R.A."/>
            <person name="Martin F."/>
            <person name="Silar P."/>
            <person name="Natvig D.O."/>
            <person name="Lalanne C."/>
            <person name="Gautier V."/>
            <person name="Ament-Velasquez S.L."/>
            <person name="Kruys A."/>
            <person name="Hutchinson M.I."/>
            <person name="Powell A.J."/>
            <person name="Barry K."/>
            <person name="Miller A.N."/>
            <person name="Grigoriev I.V."/>
            <person name="Debuchy R."/>
            <person name="Gladieux P."/>
            <person name="Hiltunen Thoren M."/>
            <person name="Johannesson H."/>
        </authorList>
    </citation>
    <scope>NUCLEOTIDE SEQUENCE</scope>
    <source>
        <strain evidence="1">CBS 731.68</strain>
    </source>
</reference>
<dbReference type="AlphaFoldDB" id="A0AAN6TW80"/>
<sequence>MAIHLDNSWKGQQETVKTLLAAGADPCRGGGDYEHDPYDVVVRGDFLDLLEILIAFAERKDVDPRTILSDVARFKGKTAVEVAICAASWSVFSYLLTAKLGCLSDVFASGDQNALHISATIGDVRFIDPILAAGVSLTQFTPTGHRPFDFAIISRHYDYARALYEHCSPTDRESILSPDERGFPTFGRLVYSAQTTYRHVIDMEAIRLLDSLGAFSVYFNENTKDTLIRELARTAYSSTRPNSAAFDDGLLRLVVSQTPTELLNQRDEFGFAPLHYMVMNANLAGLALILDHPDVDINIVVQPLPDSNAADALGLQAGNTPLDIAGLKRHSSDSLHAVGGGAREVVAYRANVEGIIALLQEKHAREARGYFFRMMVQDALMVPESLRITYLFPEYAAPGTLWRGPRRWVDDGEKASVWPMRLGGGVDNVADLAMRRGEGEVDHAELGRLAFML</sequence>
<dbReference type="SUPFAM" id="SSF48403">
    <property type="entry name" value="Ankyrin repeat"/>
    <property type="match status" value="1"/>
</dbReference>
<dbReference type="Proteomes" id="UP001302602">
    <property type="component" value="Unassembled WGS sequence"/>
</dbReference>
<evidence type="ECO:0000313" key="1">
    <source>
        <dbReference type="EMBL" id="KAK4121892.1"/>
    </source>
</evidence>
<dbReference type="InterPro" id="IPR036770">
    <property type="entry name" value="Ankyrin_rpt-contain_sf"/>
</dbReference>
<dbReference type="EMBL" id="MU853232">
    <property type="protein sequence ID" value="KAK4121892.1"/>
    <property type="molecule type" value="Genomic_DNA"/>
</dbReference>
<proteinExistence type="predicted"/>
<dbReference type="Gene3D" id="1.25.40.20">
    <property type="entry name" value="Ankyrin repeat-containing domain"/>
    <property type="match status" value="2"/>
</dbReference>
<protein>
    <submittedName>
        <fullName evidence="1">Uncharacterized protein</fullName>
    </submittedName>
</protein>
<organism evidence="1 2">
    <name type="scientific">Parathielavia appendiculata</name>
    <dbReference type="NCBI Taxonomy" id="2587402"/>
    <lineage>
        <taxon>Eukaryota</taxon>
        <taxon>Fungi</taxon>
        <taxon>Dikarya</taxon>
        <taxon>Ascomycota</taxon>
        <taxon>Pezizomycotina</taxon>
        <taxon>Sordariomycetes</taxon>
        <taxon>Sordariomycetidae</taxon>
        <taxon>Sordariales</taxon>
        <taxon>Chaetomiaceae</taxon>
        <taxon>Parathielavia</taxon>
    </lineage>
</organism>
<dbReference type="RefSeq" id="XP_062645663.1">
    <property type="nucleotide sequence ID" value="XM_062793297.1"/>
</dbReference>
<name>A0AAN6TW80_9PEZI</name>
<dbReference type="SMART" id="SM00248">
    <property type="entry name" value="ANK"/>
    <property type="match status" value="4"/>
</dbReference>
<dbReference type="InterPro" id="IPR002110">
    <property type="entry name" value="Ankyrin_rpt"/>
</dbReference>
<evidence type="ECO:0000313" key="2">
    <source>
        <dbReference type="Proteomes" id="UP001302602"/>
    </source>
</evidence>
<dbReference type="GeneID" id="87830066"/>